<protein>
    <recommendedName>
        <fullName evidence="1">HD domain-containing protein</fullName>
    </recommendedName>
</protein>
<accession>A0A064CCM0</accession>
<dbReference type="SUPFAM" id="SSF109604">
    <property type="entry name" value="HD-domain/PDEase-like"/>
    <property type="match status" value="1"/>
</dbReference>
<dbReference type="Pfam" id="PF01966">
    <property type="entry name" value="HD"/>
    <property type="match status" value="1"/>
</dbReference>
<organism evidence="2 3">
    <name type="scientific">Mycolicibacterium aromaticivorans JS19b1 = JCM 16368</name>
    <dbReference type="NCBI Taxonomy" id="1440774"/>
    <lineage>
        <taxon>Bacteria</taxon>
        <taxon>Bacillati</taxon>
        <taxon>Actinomycetota</taxon>
        <taxon>Actinomycetes</taxon>
        <taxon>Mycobacteriales</taxon>
        <taxon>Mycobacteriaceae</taxon>
        <taxon>Mycolicibacterium</taxon>
    </lineage>
</organism>
<dbReference type="Gene3D" id="1.10.3210.10">
    <property type="entry name" value="Hypothetical protein af1432"/>
    <property type="match status" value="1"/>
</dbReference>
<dbReference type="InterPro" id="IPR006674">
    <property type="entry name" value="HD_domain"/>
</dbReference>
<dbReference type="STRING" id="1440774.Y900_005205"/>
<keyword evidence="3" id="KW-1185">Reference proteome</keyword>
<dbReference type="AlphaFoldDB" id="A0A064CCM0"/>
<dbReference type="RefSeq" id="WP_036339723.1">
    <property type="nucleotide sequence ID" value="NZ_JALN02000001.1"/>
</dbReference>
<evidence type="ECO:0000313" key="2">
    <source>
        <dbReference type="EMBL" id="KDE98349.1"/>
    </source>
</evidence>
<evidence type="ECO:0000259" key="1">
    <source>
        <dbReference type="Pfam" id="PF01966"/>
    </source>
</evidence>
<sequence>MVVTDAARARAIAEERLADLPHRWAHVCGVAATAERLVVGLGAMDADAVVAAAWLHDVGYAPSVRSTGFHPVDGAVFVRDEGFPAVVVSLVAYHTGAVFEARERGLLDALAEFTAPPSLLLDVLTCADLTTGPQGSPVRAEDRVTEILSRYPDGDPVHRAIERAAPSLLAAAARVSASAG</sequence>
<feature type="domain" description="HD" evidence="1">
    <location>
        <begin position="23"/>
        <end position="127"/>
    </location>
</feature>
<reference evidence="2" key="1">
    <citation type="submission" date="2014-05" db="EMBL/GenBank/DDBJ databases">
        <title>Genome sequence of Mycobacterium aromaticivorans strain JS19b1T (= DSM 45407T).</title>
        <authorList>
            <person name="Kwak Y."/>
            <person name="Park G.-S."/>
            <person name="Li Q.X."/>
            <person name="Lee S.-E."/>
            <person name="Shin J.-H."/>
        </authorList>
    </citation>
    <scope>NUCLEOTIDE SEQUENCE [LARGE SCALE GENOMIC DNA]</scope>
    <source>
        <strain evidence="2">JS19b1</strain>
    </source>
</reference>
<comment type="caution">
    <text evidence="2">The sequence shown here is derived from an EMBL/GenBank/DDBJ whole genome shotgun (WGS) entry which is preliminary data.</text>
</comment>
<name>A0A064CCM0_9MYCO</name>
<dbReference type="NCBIfam" id="TIGR00277">
    <property type="entry name" value="HDIG"/>
    <property type="match status" value="1"/>
</dbReference>
<gene>
    <name evidence="2" type="ORF">Y900_005205</name>
</gene>
<dbReference type="EMBL" id="JALN02000001">
    <property type="protein sequence ID" value="KDE98349.1"/>
    <property type="molecule type" value="Genomic_DNA"/>
</dbReference>
<dbReference type="eggNOG" id="COG1418">
    <property type="taxonomic scope" value="Bacteria"/>
</dbReference>
<evidence type="ECO:0000313" key="3">
    <source>
        <dbReference type="Proteomes" id="UP000022835"/>
    </source>
</evidence>
<dbReference type="InterPro" id="IPR006675">
    <property type="entry name" value="HDIG_dom"/>
</dbReference>
<dbReference type="OrthoDB" id="2989229at2"/>
<dbReference type="Proteomes" id="UP000022835">
    <property type="component" value="Unassembled WGS sequence"/>
</dbReference>
<proteinExistence type="predicted"/>